<comment type="caution">
    <text evidence="2">The sequence shown here is derived from an EMBL/GenBank/DDBJ whole genome shotgun (WGS) entry which is preliminary data.</text>
</comment>
<keyword evidence="3" id="KW-1185">Reference proteome</keyword>
<sequence>MTPPMAGLVVLVLRALAWVHPTRPVTTLLCLAWTVAVALLMLRAVAG</sequence>
<keyword evidence="1" id="KW-0812">Transmembrane</keyword>
<evidence type="ECO:0000313" key="3">
    <source>
        <dbReference type="Proteomes" id="UP001231924"/>
    </source>
</evidence>
<dbReference type="RefSeq" id="WP_286055980.1">
    <property type="nucleotide sequence ID" value="NZ_JASVWF010000007.1"/>
</dbReference>
<protein>
    <submittedName>
        <fullName evidence="2">Uncharacterized protein</fullName>
    </submittedName>
</protein>
<evidence type="ECO:0000313" key="2">
    <source>
        <dbReference type="EMBL" id="MDL5159392.1"/>
    </source>
</evidence>
<feature type="transmembrane region" description="Helical" evidence="1">
    <location>
        <begin position="27"/>
        <end position="46"/>
    </location>
</feature>
<evidence type="ECO:0000256" key="1">
    <source>
        <dbReference type="SAM" id="Phobius"/>
    </source>
</evidence>
<keyword evidence="1" id="KW-1133">Transmembrane helix</keyword>
<gene>
    <name evidence="2" type="ORF">QRT03_25725</name>
</gene>
<accession>A0ABT7MHN2</accession>
<dbReference type="Proteomes" id="UP001231924">
    <property type="component" value="Unassembled WGS sequence"/>
</dbReference>
<name>A0ABT7MHN2_9PSEU</name>
<organism evidence="2 3">
    <name type="scientific">Actinomycetospora termitidis</name>
    <dbReference type="NCBI Taxonomy" id="3053470"/>
    <lineage>
        <taxon>Bacteria</taxon>
        <taxon>Bacillati</taxon>
        <taxon>Actinomycetota</taxon>
        <taxon>Actinomycetes</taxon>
        <taxon>Pseudonocardiales</taxon>
        <taxon>Pseudonocardiaceae</taxon>
        <taxon>Actinomycetospora</taxon>
    </lineage>
</organism>
<reference evidence="2 3" key="1">
    <citation type="submission" date="2023-06" db="EMBL/GenBank/DDBJ databases">
        <title>Actinomycetospora Odt1-22.</title>
        <authorList>
            <person name="Supong K."/>
        </authorList>
    </citation>
    <scope>NUCLEOTIDE SEQUENCE [LARGE SCALE GENOMIC DNA]</scope>
    <source>
        <strain evidence="2 3">Odt1-22</strain>
    </source>
</reference>
<proteinExistence type="predicted"/>
<dbReference type="EMBL" id="JASVWF010000007">
    <property type="protein sequence ID" value="MDL5159392.1"/>
    <property type="molecule type" value="Genomic_DNA"/>
</dbReference>
<keyword evidence="1" id="KW-0472">Membrane</keyword>